<protein>
    <submittedName>
        <fullName evidence="2">Uncharacterized protein</fullName>
    </submittedName>
</protein>
<feature type="transmembrane region" description="Helical" evidence="1">
    <location>
        <begin position="181"/>
        <end position="207"/>
    </location>
</feature>
<accession>A0A937FEG2</accession>
<sequence length="240" mass="26906">MKSKGKAFIYSLLPGGGHFYLGLYNRGIIFLLSTMVLSIGGREHGFGNYNFFGGINNLFDHFAFIVWVFSAVDAFMSADYINRGIINLEEETNFSQRNKNLLGIILSIIPGFGHIYEGYTDKGMKLFITFLAGIFINGLLNMQLVNTLILLLSVFSVLDLLALREGKGFGFFEGESKEFKLFFKIVGVVLVFLGISQALQNAGFYFADFGYNYIFNTISVFIKAAIFIVIGLIVIYKTRK</sequence>
<comment type="caution">
    <text evidence="2">The sequence shown here is derived from an EMBL/GenBank/DDBJ whole genome shotgun (WGS) entry which is preliminary data.</text>
</comment>
<organism evidence="2 3">
    <name type="scientific">Clostridium paridis</name>
    <dbReference type="NCBI Taxonomy" id="2803863"/>
    <lineage>
        <taxon>Bacteria</taxon>
        <taxon>Bacillati</taxon>
        <taxon>Bacillota</taxon>
        <taxon>Clostridia</taxon>
        <taxon>Eubacteriales</taxon>
        <taxon>Clostridiaceae</taxon>
        <taxon>Clostridium</taxon>
    </lineage>
</organism>
<evidence type="ECO:0000256" key="1">
    <source>
        <dbReference type="SAM" id="Phobius"/>
    </source>
</evidence>
<keyword evidence="1" id="KW-1133">Transmembrane helix</keyword>
<name>A0A937FEG2_9CLOT</name>
<dbReference type="EMBL" id="JAESWA010000022">
    <property type="protein sequence ID" value="MBL4932334.1"/>
    <property type="molecule type" value="Genomic_DNA"/>
</dbReference>
<dbReference type="RefSeq" id="WP_202767697.1">
    <property type="nucleotide sequence ID" value="NZ_JAESWA010000022.1"/>
</dbReference>
<keyword evidence="1" id="KW-0812">Transmembrane</keyword>
<keyword evidence="1" id="KW-0472">Membrane</keyword>
<feature type="transmembrane region" description="Helical" evidence="1">
    <location>
        <begin position="213"/>
        <end position="236"/>
    </location>
</feature>
<dbReference type="Proteomes" id="UP000623681">
    <property type="component" value="Unassembled WGS sequence"/>
</dbReference>
<reference evidence="2" key="1">
    <citation type="submission" date="2021-01" db="EMBL/GenBank/DDBJ databases">
        <title>Genome public.</title>
        <authorList>
            <person name="Liu C."/>
            <person name="Sun Q."/>
        </authorList>
    </citation>
    <scope>NUCLEOTIDE SEQUENCE</scope>
    <source>
        <strain evidence="2">YIM B02565</strain>
    </source>
</reference>
<evidence type="ECO:0000313" key="3">
    <source>
        <dbReference type="Proteomes" id="UP000623681"/>
    </source>
</evidence>
<dbReference type="AlphaFoldDB" id="A0A937FEG2"/>
<feature type="transmembrane region" description="Helical" evidence="1">
    <location>
        <begin position="101"/>
        <end position="119"/>
    </location>
</feature>
<feature type="transmembrane region" description="Helical" evidence="1">
    <location>
        <begin position="139"/>
        <end position="161"/>
    </location>
</feature>
<keyword evidence="3" id="KW-1185">Reference proteome</keyword>
<evidence type="ECO:0000313" key="2">
    <source>
        <dbReference type="EMBL" id="MBL4932334.1"/>
    </source>
</evidence>
<gene>
    <name evidence="2" type="ORF">JK634_10995</name>
</gene>
<proteinExistence type="predicted"/>